<accession>A0A401ISY1</accession>
<dbReference type="PANTHER" id="PTHR37813">
    <property type="entry name" value="FELS-2 PROPHAGE PROTEIN"/>
    <property type="match status" value="1"/>
</dbReference>
<keyword evidence="1" id="KW-0472">Membrane</keyword>
<dbReference type="Proteomes" id="UP000286848">
    <property type="component" value="Unassembled WGS sequence"/>
</dbReference>
<sequence length="870" mass="91462">MESYSVQAVLSAVDKGFSSAMKQAAKGAEQANNSVGKSGGGMLKFGTIVGTAMAVVGKAMNVVGNSVSSAADRFDTLNKYPKVMKALGYSGTDTAKSMKTLDNGINGLPTTLDEITASAQQFAPLTGGANSGAKAAIALNDAFLASGASVADTSRGMQQYTQMLATGKVDMQSWRTLQETMPIALRKTANAFGFTGKSAEQDLYKALQSGSITIDQLNKKFVELDKGQNGFANLARKNSVGIKTSFANMKTSVVKGLANTLTAIDNGFKNAGLPGLAQMLNGMKDGITSAFATINGAIQKAIPPIVSALKSVVVWVNQNKNWLQPLVVGIVAFVASFNGIMKVIQIINAVKTAVMGFFAILSANPFVLIIAAIAAVVAALVLFFTKTETGRAIWQSFTTWLIGAWNTIKTTAVTVWTAVTTFLTTAWTTISTTATTIWTAITTLFNTVWNSVSTTATAVWTTITTFLSTTWTNILTVATTIWNAIKTFFTTLWAGVSNTFTTVWASISTGLQSIWQGIVSIASGIWNMIKAVILGPVLLVIDLVTGNFTQLKSDIQLIWTSIQSATSSIWNGIKSVISGIVQVVKNLAIAAFNGLKSGVIGIWNSLKSAASSIWNGMKSALSSAWNGMKSAAFNAARGLANAAKSAWNGLKSAASSIWNGIKSVISRGINSAKSAVSSAVNGMRSAASSAWNGMKSVASSVVSGIKSAFRSLSNIDLGAAGRAIMSSFYRGLTAAWGKVKSFVSGIGSWIRKHKGPISYDRRLLIPAGNAIMNGFNKGLVSQFSTVQNNIRSMTNSIAGMASNALNDNIQALNSRAVNGSISSNITGQLSVQQQPANISLDLGGSNYTAFVDDISHKQGQSASLKRTYRV</sequence>
<organism evidence="3 4">
    <name type="scientific">Ligilactobacillus salitolerans</name>
    <dbReference type="NCBI Taxonomy" id="1808352"/>
    <lineage>
        <taxon>Bacteria</taxon>
        <taxon>Bacillati</taxon>
        <taxon>Bacillota</taxon>
        <taxon>Bacilli</taxon>
        <taxon>Lactobacillales</taxon>
        <taxon>Lactobacillaceae</taxon>
        <taxon>Ligilactobacillus</taxon>
    </lineage>
</organism>
<dbReference type="InterPro" id="IPR013491">
    <property type="entry name" value="Tape_meas_N"/>
</dbReference>
<keyword evidence="1" id="KW-0812">Transmembrane</keyword>
<dbReference type="Gene3D" id="1.20.120.20">
    <property type="entry name" value="Apolipoprotein"/>
    <property type="match status" value="2"/>
</dbReference>
<protein>
    <submittedName>
        <fullName evidence="3">Tail tape measure protein</fullName>
    </submittedName>
</protein>
<evidence type="ECO:0000259" key="2">
    <source>
        <dbReference type="Pfam" id="PF20155"/>
    </source>
</evidence>
<dbReference type="Pfam" id="PF20155">
    <property type="entry name" value="TMP_3"/>
    <property type="match status" value="1"/>
</dbReference>
<comment type="caution">
    <text evidence="3">The sequence shown here is derived from an EMBL/GenBank/DDBJ whole genome shotgun (WGS) entry which is preliminary data.</text>
</comment>
<proteinExistence type="predicted"/>
<evidence type="ECO:0000256" key="1">
    <source>
        <dbReference type="SAM" id="Phobius"/>
    </source>
</evidence>
<evidence type="ECO:0000313" key="4">
    <source>
        <dbReference type="Proteomes" id="UP000286848"/>
    </source>
</evidence>
<feature type="domain" description="Tape measure protein N-terminal" evidence="2">
    <location>
        <begin position="69"/>
        <end position="259"/>
    </location>
</feature>
<dbReference type="RefSeq" id="WP_124976249.1">
    <property type="nucleotide sequence ID" value="NZ_BFFP01000015.1"/>
</dbReference>
<feature type="transmembrane region" description="Helical" evidence="1">
    <location>
        <begin position="353"/>
        <end position="384"/>
    </location>
</feature>
<gene>
    <name evidence="3" type="ORF">LFYK43_11090</name>
</gene>
<keyword evidence="4" id="KW-1185">Reference proteome</keyword>
<dbReference type="NCBIfam" id="TIGR02675">
    <property type="entry name" value="tape_meas_nterm"/>
    <property type="match status" value="1"/>
</dbReference>
<feature type="transmembrane region" description="Helical" evidence="1">
    <location>
        <begin position="322"/>
        <end position="341"/>
    </location>
</feature>
<dbReference type="EMBL" id="BFFP01000015">
    <property type="protein sequence ID" value="GBG94650.1"/>
    <property type="molecule type" value="Genomic_DNA"/>
</dbReference>
<reference evidence="3 4" key="1">
    <citation type="journal article" date="2019" name="Int. J. Syst. Evol. Microbiol.">
        <title>Lactobacillus salitolerans sp. nov., a novel lactic acid bacterium isolated from spent mushroom substrates.</title>
        <authorList>
            <person name="Tohno M."/>
            <person name="Tanizawa Y."/>
            <person name="Kojima Y."/>
            <person name="Sakamoto M."/>
            <person name="Nakamura Y."/>
            <person name="Ohkuma M."/>
            <person name="Kobayashi H."/>
        </authorList>
    </citation>
    <scope>NUCLEOTIDE SEQUENCE [LARGE SCALE GENOMIC DNA]</scope>
    <source>
        <strain evidence="3 4">YK43</strain>
    </source>
</reference>
<name>A0A401ISY1_9LACO</name>
<dbReference type="PANTHER" id="PTHR37813:SF1">
    <property type="entry name" value="FELS-2 PROPHAGE PROTEIN"/>
    <property type="match status" value="1"/>
</dbReference>
<dbReference type="OrthoDB" id="28713at2"/>
<dbReference type="AlphaFoldDB" id="A0A401ISY1"/>
<evidence type="ECO:0000313" key="3">
    <source>
        <dbReference type="EMBL" id="GBG94650.1"/>
    </source>
</evidence>
<keyword evidence="1" id="KW-1133">Transmembrane helix</keyword>